<dbReference type="OrthoDB" id="6627948at2759"/>
<dbReference type="AlphaFoldDB" id="A0A5E4NJ96"/>
<name>A0A5E4NJ96_9HEMI</name>
<organism evidence="1 2">
    <name type="scientific">Cinara cedri</name>
    <dbReference type="NCBI Taxonomy" id="506608"/>
    <lineage>
        <taxon>Eukaryota</taxon>
        <taxon>Metazoa</taxon>
        <taxon>Ecdysozoa</taxon>
        <taxon>Arthropoda</taxon>
        <taxon>Hexapoda</taxon>
        <taxon>Insecta</taxon>
        <taxon>Pterygota</taxon>
        <taxon>Neoptera</taxon>
        <taxon>Paraneoptera</taxon>
        <taxon>Hemiptera</taxon>
        <taxon>Sternorrhyncha</taxon>
        <taxon>Aphidomorpha</taxon>
        <taxon>Aphidoidea</taxon>
        <taxon>Aphididae</taxon>
        <taxon>Lachninae</taxon>
        <taxon>Cinara</taxon>
    </lineage>
</organism>
<accession>A0A5E4NJ96</accession>
<evidence type="ECO:0008006" key="3">
    <source>
        <dbReference type="Google" id="ProtNLM"/>
    </source>
</evidence>
<evidence type="ECO:0000313" key="2">
    <source>
        <dbReference type="Proteomes" id="UP000325440"/>
    </source>
</evidence>
<gene>
    <name evidence="1" type="ORF">CINCED_3A014957</name>
</gene>
<sequence length="58" mass="6463">MVLRKLSKNEGGLLIGQNKIRLLGYDEDLDIIGKLLADTVNAVRLLEEAVKRMGLKIN</sequence>
<reference evidence="1 2" key="1">
    <citation type="submission" date="2019-08" db="EMBL/GenBank/DDBJ databases">
        <authorList>
            <person name="Alioto T."/>
            <person name="Alioto T."/>
            <person name="Gomez Garrido J."/>
        </authorList>
    </citation>
    <scope>NUCLEOTIDE SEQUENCE [LARGE SCALE GENOMIC DNA]</scope>
</reference>
<dbReference type="Proteomes" id="UP000325440">
    <property type="component" value="Unassembled WGS sequence"/>
</dbReference>
<evidence type="ECO:0000313" key="1">
    <source>
        <dbReference type="EMBL" id="VVC42677.1"/>
    </source>
</evidence>
<protein>
    <recommendedName>
        <fullName evidence="3">Reverse transcriptase domain</fullName>
    </recommendedName>
</protein>
<dbReference type="EMBL" id="CABPRJ010001975">
    <property type="protein sequence ID" value="VVC42677.1"/>
    <property type="molecule type" value="Genomic_DNA"/>
</dbReference>
<keyword evidence="2" id="KW-1185">Reference proteome</keyword>
<feature type="non-terminal residue" evidence="1">
    <location>
        <position position="58"/>
    </location>
</feature>
<proteinExistence type="predicted"/>